<evidence type="ECO:0000313" key="1">
    <source>
        <dbReference type="EMBL" id="KAE9523192.1"/>
    </source>
</evidence>
<name>A0A6G0SY51_APHGL</name>
<dbReference type="PANTHER" id="PTHR22954">
    <property type="entry name" value="RETROVIRAL PROTEASE-RELATED"/>
    <property type="match status" value="1"/>
</dbReference>
<dbReference type="Pfam" id="PF03564">
    <property type="entry name" value="DUF1759"/>
    <property type="match status" value="2"/>
</dbReference>
<reference evidence="1 2" key="1">
    <citation type="submission" date="2019-08" db="EMBL/GenBank/DDBJ databases">
        <title>The genome of the soybean aphid Biotype 1, its phylome, world population structure and adaptation to the North American continent.</title>
        <authorList>
            <person name="Giordano R."/>
            <person name="Donthu R.K."/>
            <person name="Hernandez A.G."/>
            <person name="Wright C.L."/>
            <person name="Zimin A.V."/>
        </authorList>
    </citation>
    <scope>NUCLEOTIDE SEQUENCE [LARGE SCALE GENOMIC DNA]</scope>
    <source>
        <tissue evidence="1">Whole aphids</tissue>
    </source>
</reference>
<protein>
    <recommendedName>
        <fullName evidence="3">Peptidase A2 domain-containing protein</fullName>
    </recommendedName>
</protein>
<evidence type="ECO:0008006" key="3">
    <source>
        <dbReference type="Google" id="ProtNLM"/>
    </source>
</evidence>
<organism evidence="1 2">
    <name type="scientific">Aphis glycines</name>
    <name type="common">Soybean aphid</name>
    <dbReference type="NCBI Taxonomy" id="307491"/>
    <lineage>
        <taxon>Eukaryota</taxon>
        <taxon>Metazoa</taxon>
        <taxon>Ecdysozoa</taxon>
        <taxon>Arthropoda</taxon>
        <taxon>Hexapoda</taxon>
        <taxon>Insecta</taxon>
        <taxon>Pterygota</taxon>
        <taxon>Neoptera</taxon>
        <taxon>Paraneoptera</taxon>
        <taxon>Hemiptera</taxon>
        <taxon>Sternorrhyncha</taxon>
        <taxon>Aphidomorpha</taxon>
        <taxon>Aphidoidea</taxon>
        <taxon>Aphididae</taxon>
        <taxon>Aphidini</taxon>
        <taxon>Aphis</taxon>
        <taxon>Aphis</taxon>
    </lineage>
</organism>
<sequence>MTDNTVLISRRGVLKGNLTRTINSTKGNTEDIDIAVIKAKRDKCEELWREYNKVQSEIEEEMPNMSEEHESYRNEFEELYFQAVAECEKIINKSNNITIHWSTFYDMLMALVHTNDLLSPVQKFLYLRSSISGKAANVIKSLETTAKNYETAWATLTTRYSNKKVLAQAYKNALFDLETISSESPTKLRQLTDTIIAHMNALETLDQNPKLWGSLLIHLVTTKLDSNTLTEWEMAAPKTNVASIDLLITFLQKRCQILEAVESAMQINVRPQLYTPKKSNNNSQNKLRATSAYFSADDIKCFVCKQSDTIYKCPTLLDMSVPQRIQKVTDLNLCKNLSTNTLGQKISSISGKAANVIKSLETTAKNYETAWATLTTRYSNKKVLAQAHKNALFDLETISITTKLDSNTLTEWEMAAPKTNVASIDLLITFLQKRCQILEAVESAMQINVRPQLYTPKKTIVRVIDNNGLPVICRALLDSGSQSNFITEDMAQILRTQREKVNCSVSGIQYYRRTLPVLQ</sequence>
<dbReference type="AlphaFoldDB" id="A0A6G0SY51"/>
<proteinExistence type="predicted"/>
<dbReference type="PANTHER" id="PTHR22954:SF3">
    <property type="entry name" value="PROTEIN CBG08539"/>
    <property type="match status" value="1"/>
</dbReference>
<dbReference type="EMBL" id="VYZN01000178">
    <property type="protein sequence ID" value="KAE9523192.1"/>
    <property type="molecule type" value="Genomic_DNA"/>
</dbReference>
<evidence type="ECO:0000313" key="2">
    <source>
        <dbReference type="Proteomes" id="UP000475862"/>
    </source>
</evidence>
<keyword evidence="2" id="KW-1185">Reference proteome</keyword>
<dbReference type="Proteomes" id="UP000475862">
    <property type="component" value="Unassembled WGS sequence"/>
</dbReference>
<dbReference type="InterPro" id="IPR005312">
    <property type="entry name" value="DUF1759"/>
</dbReference>
<dbReference type="OrthoDB" id="6588711at2759"/>
<accession>A0A6G0SY51</accession>
<comment type="caution">
    <text evidence="1">The sequence shown here is derived from an EMBL/GenBank/DDBJ whole genome shotgun (WGS) entry which is preliminary data.</text>
</comment>
<gene>
    <name evidence="1" type="ORF">AGLY_016425</name>
</gene>